<organism evidence="19">
    <name type="scientific">Timema poppense</name>
    <name type="common">Walking stick</name>
    <dbReference type="NCBI Taxonomy" id="170557"/>
    <lineage>
        <taxon>Eukaryota</taxon>
        <taxon>Metazoa</taxon>
        <taxon>Ecdysozoa</taxon>
        <taxon>Arthropoda</taxon>
        <taxon>Hexapoda</taxon>
        <taxon>Insecta</taxon>
        <taxon>Pterygota</taxon>
        <taxon>Neoptera</taxon>
        <taxon>Polyneoptera</taxon>
        <taxon>Phasmatodea</taxon>
        <taxon>Timematodea</taxon>
        <taxon>Timematoidea</taxon>
        <taxon>Timematidae</taxon>
        <taxon>Timema</taxon>
    </lineage>
</organism>
<keyword evidence="10" id="KW-0411">Iron-sulfur</keyword>
<accession>A0A7R9H7A6</accession>
<dbReference type="Pfam" id="PF19298">
    <property type="entry name" value="KshA_C"/>
    <property type="match status" value="1"/>
</dbReference>
<evidence type="ECO:0000256" key="2">
    <source>
        <dbReference type="ARBA" id="ARBA00004370"/>
    </source>
</evidence>
<evidence type="ECO:0000256" key="1">
    <source>
        <dbReference type="ARBA" id="ARBA00001962"/>
    </source>
</evidence>
<comment type="similarity">
    <text evidence="13">Belongs to the cholesterol 7-desaturase family.</text>
</comment>
<comment type="catalytic activity">
    <reaction evidence="16">
        <text>cholesterol + NADPH + O2 + H(+) = 7-dehydrocholesterol + NADP(+) + 2 H2O</text>
        <dbReference type="Rhea" id="RHEA:45024"/>
        <dbReference type="ChEBI" id="CHEBI:15377"/>
        <dbReference type="ChEBI" id="CHEBI:15378"/>
        <dbReference type="ChEBI" id="CHEBI:15379"/>
        <dbReference type="ChEBI" id="CHEBI:16113"/>
        <dbReference type="ChEBI" id="CHEBI:17759"/>
        <dbReference type="ChEBI" id="CHEBI:57783"/>
        <dbReference type="ChEBI" id="CHEBI:58349"/>
        <dbReference type="EC" id="1.14.19.21"/>
    </reaction>
    <physiologicalReaction direction="left-to-right" evidence="16">
        <dbReference type="Rhea" id="RHEA:45025"/>
    </physiologicalReaction>
</comment>
<evidence type="ECO:0000259" key="18">
    <source>
        <dbReference type="PROSITE" id="PS51296"/>
    </source>
</evidence>
<keyword evidence="6" id="KW-0479">Metal-binding</keyword>
<dbReference type="GO" id="GO:0051537">
    <property type="term" value="F:2 iron, 2 sulfur cluster binding"/>
    <property type="evidence" value="ECO:0007669"/>
    <property type="project" value="UniProtKB-KW"/>
</dbReference>
<dbReference type="Gene3D" id="3.90.380.10">
    <property type="entry name" value="Naphthalene 1,2-dioxygenase Alpha Subunit, Chain A, domain 1"/>
    <property type="match status" value="1"/>
</dbReference>
<dbReference type="EC" id="1.14.19.21" evidence="14"/>
<keyword evidence="5" id="KW-0001">2Fe-2S</keyword>
<evidence type="ECO:0000256" key="10">
    <source>
        <dbReference type="ARBA" id="ARBA00023014"/>
    </source>
</evidence>
<comment type="subcellular location">
    <subcellularLocation>
        <location evidence="2">Membrane</location>
    </subcellularLocation>
</comment>
<dbReference type="GO" id="GO:0005737">
    <property type="term" value="C:cytoplasm"/>
    <property type="evidence" value="ECO:0007669"/>
    <property type="project" value="TreeGrafter"/>
</dbReference>
<keyword evidence="7" id="KW-1133">Transmembrane helix</keyword>
<keyword evidence="9" id="KW-0408">Iron</keyword>
<evidence type="ECO:0000256" key="8">
    <source>
        <dbReference type="ARBA" id="ARBA00023002"/>
    </source>
</evidence>
<dbReference type="PANTHER" id="PTHR21266">
    <property type="entry name" value="IRON-SULFUR DOMAIN CONTAINING PROTEIN"/>
    <property type="match status" value="1"/>
</dbReference>
<evidence type="ECO:0000256" key="13">
    <source>
        <dbReference type="ARBA" id="ARBA00025729"/>
    </source>
</evidence>
<comment type="pathway">
    <text evidence="3">Hormone biosynthesis.</text>
</comment>
<gene>
    <name evidence="19" type="ORF">TPSB3V08_LOCUS7464</name>
</gene>
<evidence type="ECO:0000256" key="6">
    <source>
        <dbReference type="ARBA" id="ARBA00022723"/>
    </source>
</evidence>
<sequence length="504" mass="57845">MGIVSHSYLTARKVPKSTFTYSSPVASLVPSDNSQLTSDSQHLGESEAMNESSGNAGSTYLVWRTLVDMSCEWISVDQYVILATDYISELTLSTWVYLLATSALLLLAVKYIVMPINWVKDLSEVGYDCMLENGISAGRRRGKSKRELVKEIRHQRQVGTLPPVYPNGWFVLLESDDLRAGQVKHVAALGENFAIFRTQEGVAHVLNAYCPHLGANMGVGGSVHGDCLECPFHSWRFSGVDGKCTSISYSEKVPEFARVKKWTSYEVNSFIFIWFHAENEEPTWYPEPIQPIQEKKWVYRGRNEFYVNSHIQEIPENGGDVAHLAAVHGPSIFNGSDLRLGQRLLWSFTHHEWVAKWDPNTEPGKTHTATMLLKHEIRFFNKISLIGMDVRAEQIGPSYVELHMETSFGKMILLQCITPLEPMLQKVVHRLYCPPLLYLYGSIVIWGESIMFERDVMVWNHKTYIEKPLLVREDRNIARHRRWYSQFYTEHSPRFTFQKESLDW</sequence>
<dbReference type="GO" id="GO:0170056">
    <property type="term" value="F:cholesterol 7-desaturase [NAD(P)H] activity"/>
    <property type="evidence" value="ECO:0007669"/>
    <property type="project" value="UniProtKB-EC"/>
</dbReference>
<evidence type="ECO:0000256" key="16">
    <source>
        <dbReference type="ARBA" id="ARBA00049548"/>
    </source>
</evidence>
<evidence type="ECO:0000256" key="7">
    <source>
        <dbReference type="ARBA" id="ARBA00022989"/>
    </source>
</evidence>
<feature type="region of interest" description="Disordered" evidence="17">
    <location>
        <begin position="30"/>
        <end position="55"/>
    </location>
</feature>
<dbReference type="InterPro" id="IPR050584">
    <property type="entry name" value="Cholesterol_7-desaturase"/>
</dbReference>
<reference evidence="19" key="1">
    <citation type="submission" date="2020-11" db="EMBL/GenBank/DDBJ databases">
        <authorList>
            <person name="Tran Van P."/>
        </authorList>
    </citation>
    <scope>NUCLEOTIDE SEQUENCE</scope>
</reference>
<dbReference type="InterPro" id="IPR036922">
    <property type="entry name" value="Rieske_2Fe-2S_sf"/>
</dbReference>
<dbReference type="Pfam" id="PF00355">
    <property type="entry name" value="Rieske"/>
    <property type="match status" value="1"/>
</dbReference>
<evidence type="ECO:0000256" key="12">
    <source>
        <dbReference type="ARBA" id="ARBA00025712"/>
    </source>
</evidence>
<dbReference type="SUPFAM" id="SSF50022">
    <property type="entry name" value="ISP domain"/>
    <property type="match status" value="1"/>
</dbReference>
<evidence type="ECO:0000256" key="4">
    <source>
        <dbReference type="ARBA" id="ARBA00022692"/>
    </source>
</evidence>
<keyword evidence="4" id="KW-0812">Transmembrane</keyword>
<evidence type="ECO:0000256" key="14">
    <source>
        <dbReference type="ARBA" id="ARBA00026095"/>
    </source>
</evidence>
<keyword evidence="8" id="KW-0560">Oxidoreductase</keyword>
<dbReference type="GO" id="GO:0046872">
    <property type="term" value="F:metal ion binding"/>
    <property type="evidence" value="ECO:0007669"/>
    <property type="project" value="UniProtKB-KW"/>
</dbReference>
<evidence type="ECO:0000256" key="11">
    <source>
        <dbReference type="ARBA" id="ARBA00023136"/>
    </source>
</evidence>
<dbReference type="GO" id="GO:0016020">
    <property type="term" value="C:membrane"/>
    <property type="evidence" value="ECO:0007669"/>
    <property type="project" value="UniProtKB-SubCell"/>
</dbReference>
<dbReference type="AlphaFoldDB" id="A0A7R9H7A6"/>
<dbReference type="InterPro" id="IPR045605">
    <property type="entry name" value="KshA-like_C"/>
</dbReference>
<evidence type="ECO:0000256" key="17">
    <source>
        <dbReference type="SAM" id="MobiDB-lite"/>
    </source>
</evidence>
<dbReference type="GO" id="GO:0008203">
    <property type="term" value="P:cholesterol metabolic process"/>
    <property type="evidence" value="ECO:0007669"/>
    <property type="project" value="InterPro"/>
</dbReference>
<dbReference type="UniPathway" id="UPA01020"/>
<name>A0A7R9H7A6_TIMPO</name>
<proteinExistence type="inferred from homology"/>
<evidence type="ECO:0000256" key="3">
    <source>
        <dbReference type="ARBA" id="ARBA00004972"/>
    </source>
</evidence>
<comment type="pathway">
    <text evidence="12">Steroid hormone biosynthesis; dafachronic acid biosynthesis.</text>
</comment>
<keyword evidence="11" id="KW-0472">Membrane</keyword>
<comment type="cofactor">
    <cofactor evidence="1">
        <name>Fe cation</name>
        <dbReference type="ChEBI" id="CHEBI:24875"/>
    </cofactor>
</comment>
<comment type="catalytic activity">
    <reaction evidence="15">
        <text>cholesterol + NADH + O2 + H(+) = 7-dehydrocholesterol + NAD(+) + 2 H2O</text>
        <dbReference type="Rhea" id="RHEA:51644"/>
        <dbReference type="ChEBI" id="CHEBI:15377"/>
        <dbReference type="ChEBI" id="CHEBI:15378"/>
        <dbReference type="ChEBI" id="CHEBI:15379"/>
        <dbReference type="ChEBI" id="CHEBI:16113"/>
        <dbReference type="ChEBI" id="CHEBI:17759"/>
        <dbReference type="ChEBI" id="CHEBI:57540"/>
        <dbReference type="ChEBI" id="CHEBI:57945"/>
        <dbReference type="EC" id="1.14.19.21"/>
    </reaction>
    <physiologicalReaction direction="left-to-right" evidence="15">
        <dbReference type="Rhea" id="RHEA:51645"/>
    </physiologicalReaction>
</comment>
<evidence type="ECO:0000256" key="15">
    <source>
        <dbReference type="ARBA" id="ARBA00047853"/>
    </source>
</evidence>
<feature type="domain" description="Rieske" evidence="18">
    <location>
        <begin position="169"/>
        <end position="273"/>
    </location>
</feature>
<dbReference type="Gene3D" id="2.102.10.10">
    <property type="entry name" value="Rieske [2Fe-2S] iron-sulphur domain"/>
    <property type="match status" value="1"/>
</dbReference>
<evidence type="ECO:0000313" key="19">
    <source>
        <dbReference type="EMBL" id="CAD7410634.1"/>
    </source>
</evidence>
<dbReference type="InterPro" id="IPR017941">
    <property type="entry name" value="Rieske_2Fe-2S"/>
</dbReference>
<dbReference type="PROSITE" id="PS51296">
    <property type="entry name" value="RIESKE"/>
    <property type="match status" value="1"/>
</dbReference>
<evidence type="ECO:0000256" key="9">
    <source>
        <dbReference type="ARBA" id="ARBA00023004"/>
    </source>
</evidence>
<evidence type="ECO:0000256" key="5">
    <source>
        <dbReference type="ARBA" id="ARBA00022714"/>
    </source>
</evidence>
<protein>
    <recommendedName>
        <fullName evidence="14">cholesterol 7-desaturase</fullName>
        <ecNumber evidence="14">1.14.19.21</ecNumber>
    </recommendedName>
</protein>
<dbReference type="SUPFAM" id="SSF55961">
    <property type="entry name" value="Bet v1-like"/>
    <property type="match status" value="1"/>
</dbReference>
<dbReference type="EMBL" id="OD004886">
    <property type="protein sequence ID" value="CAD7410634.1"/>
    <property type="molecule type" value="Genomic_DNA"/>
</dbReference>
<dbReference type="PANTHER" id="PTHR21266:SF32">
    <property type="entry name" value="CHOLESTEROL 7-DESATURASE NVD"/>
    <property type="match status" value="1"/>
</dbReference>